<name>D2VWI6_NAEGR</name>
<dbReference type="RefSeq" id="XP_002671644.1">
    <property type="nucleotide sequence ID" value="XM_002671598.1"/>
</dbReference>
<dbReference type="KEGG" id="ngr:NAEGRDRAFT_73393"/>
<gene>
    <name evidence="2" type="ORF">NAEGRDRAFT_73393</name>
</gene>
<dbReference type="InParanoid" id="D2VWI6"/>
<feature type="region of interest" description="Disordered" evidence="1">
    <location>
        <begin position="453"/>
        <end position="480"/>
    </location>
</feature>
<accession>D2VWI6</accession>
<dbReference type="OrthoDB" id="15421at2759"/>
<keyword evidence="3" id="KW-1185">Reference proteome</keyword>
<proteinExistence type="predicted"/>
<sequence length="513" mass="55349">MVSSAGGWGTVKKPFSVNSPWNSQPVNPKFAANVTIPRSKYYPNIDSGSLSVGIFETSPTDKPMTVYPSTSSGIADNDVGGYVQSITIPRWPEKALPATGGDGHCDIYDTTANIVHSFWQLKKVNSTWVAVFYAWTKVDGTGWGDPAHFYQGARAAAVPPSGGILRTHEIDDGDTMFRHVLAMSLDFTGLSPDPRYVFPATHADYGAAWLNTGKIPEGALVMLPSTFDTSKILTTKLKKVAETLKVYGARVVDQNDGTPFALYAEIGSNYTLHPGGWSSTAATDLDNIRDALRMVESVDGWLNGDGQPVTFTTNQNIVSMRGPWTKFTGTGNIGAFDTYRQAVVFPPNNVTFTRTYMVNANENGFRQVTWAKPIPGQVYNMTAVTTGGGQVRLLFILDCNNQTKTGGTPYLNNGQFSVFTWPTKYCYSQLLAGSGTTLNLESSSSCTIFKVETPSTPQTSTSSSGIIAVNSTNTPQPGKSAIIGEEKNSLASRQVVLGLTCLLSVLLFQLILL</sequence>
<reference evidence="2 3" key="1">
    <citation type="journal article" date="2010" name="Cell">
        <title>The genome of Naegleria gruberi illuminates early eukaryotic versatility.</title>
        <authorList>
            <person name="Fritz-Laylin L.K."/>
            <person name="Prochnik S.E."/>
            <person name="Ginger M.L."/>
            <person name="Dacks J.B."/>
            <person name="Carpenter M.L."/>
            <person name="Field M.C."/>
            <person name="Kuo A."/>
            <person name="Paredez A."/>
            <person name="Chapman J."/>
            <person name="Pham J."/>
            <person name="Shu S."/>
            <person name="Neupane R."/>
            <person name="Cipriano M."/>
            <person name="Mancuso J."/>
            <person name="Tu H."/>
            <person name="Salamov A."/>
            <person name="Lindquist E."/>
            <person name="Shapiro H."/>
            <person name="Lucas S."/>
            <person name="Grigoriev I.V."/>
            <person name="Cande W.Z."/>
            <person name="Fulton C."/>
            <person name="Rokhsar D.S."/>
            <person name="Dawson S.C."/>
        </authorList>
    </citation>
    <scope>NUCLEOTIDE SEQUENCE [LARGE SCALE GENOMIC DNA]</scope>
    <source>
        <strain evidence="2 3">NEG-M</strain>
    </source>
</reference>
<dbReference type="EMBL" id="GG738904">
    <property type="protein sequence ID" value="EFC38900.1"/>
    <property type="molecule type" value="Genomic_DNA"/>
</dbReference>
<evidence type="ECO:0000313" key="3">
    <source>
        <dbReference type="Proteomes" id="UP000006671"/>
    </source>
</evidence>
<feature type="compositionally biased region" description="Low complexity" evidence="1">
    <location>
        <begin position="453"/>
        <end position="464"/>
    </location>
</feature>
<evidence type="ECO:0000313" key="2">
    <source>
        <dbReference type="EMBL" id="EFC38900.1"/>
    </source>
</evidence>
<dbReference type="AlphaFoldDB" id="D2VWI6"/>
<dbReference type="GeneID" id="8858841"/>
<protein>
    <submittedName>
        <fullName evidence="2">Predicted protein</fullName>
    </submittedName>
</protein>
<organism evidence="3">
    <name type="scientific">Naegleria gruberi</name>
    <name type="common">Amoeba</name>
    <dbReference type="NCBI Taxonomy" id="5762"/>
    <lineage>
        <taxon>Eukaryota</taxon>
        <taxon>Discoba</taxon>
        <taxon>Heterolobosea</taxon>
        <taxon>Tetramitia</taxon>
        <taxon>Eutetramitia</taxon>
        <taxon>Vahlkampfiidae</taxon>
        <taxon>Naegleria</taxon>
    </lineage>
</organism>
<dbReference type="VEuPathDB" id="AmoebaDB:NAEGRDRAFT_73393"/>
<evidence type="ECO:0000256" key="1">
    <source>
        <dbReference type="SAM" id="MobiDB-lite"/>
    </source>
</evidence>
<dbReference type="Proteomes" id="UP000006671">
    <property type="component" value="Unassembled WGS sequence"/>
</dbReference>